<dbReference type="Proteomes" id="UP000652074">
    <property type="component" value="Unassembled WGS sequence"/>
</dbReference>
<evidence type="ECO:0000256" key="3">
    <source>
        <dbReference type="SAM" id="SignalP"/>
    </source>
</evidence>
<dbReference type="PANTHER" id="PTHR47199">
    <property type="entry name" value="PHOTOSYSTEM II STABILITY/ASSEMBLY FACTOR HCF136, CHLOROPLASTIC"/>
    <property type="match status" value="1"/>
</dbReference>
<evidence type="ECO:0000313" key="5">
    <source>
        <dbReference type="EMBL" id="NMF87164.1"/>
    </source>
</evidence>
<accession>A0ABX1MM17</accession>
<feature type="signal peptide" evidence="3">
    <location>
        <begin position="1"/>
        <end position="34"/>
    </location>
</feature>
<feature type="domain" description="Photosynthesis system II assembly factor Ycf48/Hcf136-like" evidence="4">
    <location>
        <begin position="172"/>
        <end position="289"/>
    </location>
</feature>
<protein>
    <submittedName>
        <fullName evidence="5">Glycosyl hydrolase</fullName>
    </submittedName>
</protein>
<evidence type="ECO:0000259" key="4">
    <source>
        <dbReference type="Pfam" id="PF14870"/>
    </source>
</evidence>
<name>A0ABX1MM17_9RHOO</name>
<dbReference type="Pfam" id="PF14870">
    <property type="entry name" value="PSII_BNR"/>
    <property type="match status" value="2"/>
</dbReference>
<dbReference type="InterPro" id="IPR015943">
    <property type="entry name" value="WD40/YVTN_repeat-like_dom_sf"/>
</dbReference>
<organism evidence="5 6">
    <name type="scientific">Aromatoleum petrolei</name>
    <dbReference type="NCBI Taxonomy" id="76116"/>
    <lineage>
        <taxon>Bacteria</taxon>
        <taxon>Pseudomonadati</taxon>
        <taxon>Pseudomonadota</taxon>
        <taxon>Betaproteobacteria</taxon>
        <taxon>Rhodocyclales</taxon>
        <taxon>Rhodocyclaceae</taxon>
        <taxon>Aromatoleum</taxon>
    </lineage>
</organism>
<keyword evidence="3" id="KW-0732">Signal</keyword>
<sequence>MAGNSSLPRPRTLFRSAVCAGSLCALLLSLPAFSAPTFRDPLDTPAEMRTNPAKRPLMAVAVAGERVVAVGPRGLVVVSDDQGKTWTQAKVPVQSDLLSVHFPTPKLGWAVGHEGVVLHSADGGATWIKQLDGRSAPDTFKAHYAKMAPNPQVQAAAAQLDLNYRAGPALPWLDVWFEDANIGYAVGSFGMLMATRDGGKTWEPWLERVDNGEYLNLNAIRSVGGDLYIVGERGRIYRFDRSAGRFAAIETGYNGSFFGIAGEGRALIAFGLRGVVYGSDDRGDTWRALRVSSEQTIAAGTAVNGAFVLGNVAGQLLRGDWSAQAPVLANLDQPMRMTGMASLADGSLVLTGLEGVRISAGNGAAASGK</sequence>
<comment type="caution">
    <text evidence="5">The sequence shown here is derived from an EMBL/GenBank/DDBJ whole genome shotgun (WGS) entry which is preliminary data.</text>
</comment>
<feature type="chain" id="PRO_5045657549" evidence="3">
    <location>
        <begin position="35"/>
        <end position="369"/>
    </location>
</feature>
<dbReference type="SUPFAM" id="SSF110296">
    <property type="entry name" value="Oligoxyloglucan reducing end-specific cellobiohydrolase"/>
    <property type="match status" value="1"/>
</dbReference>
<dbReference type="InterPro" id="IPR028203">
    <property type="entry name" value="PSII_CF48-like_dom"/>
</dbReference>
<keyword evidence="5" id="KW-0378">Hydrolase</keyword>
<keyword evidence="6" id="KW-1185">Reference proteome</keyword>
<dbReference type="EMBL" id="WTVR01000002">
    <property type="protein sequence ID" value="NMF87164.1"/>
    <property type="molecule type" value="Genomic_DNA"/>
</dbReference>
<proteinExistence type="predicted"/>
<evidence type="ECO:0000256" key="2">
    <source>
        <dbReference type="ARBA" id="ARBA00023276"/>
    </source>
</evidence>
<keyword evidence="1" id="KW-0602">Photosynthesis</keyword>
<keyword evidence="2" id="KW-0604">Photosystem II</keyword>
<gene>
    <name evidence="5" type="ORF">GPA26_01580</name>
</gene>
<feature type="domain" description="Photosynthesis system II assembly factor Ycf48/Hcf136-like" evidence="4">
    <location>
        <begin position="82"/>
        <end position="130"/>
    </location>
</feature>
<dbReference type="GO" id="GO:0016787">
    <property type="term" value="F:hydrolase activity"/>
    <property type="evidence" value="ECO:0007669"/>
    <property type="project" value="UniProtKB-KW"/>
</dbReference>
<evidence type="ECO:0000256" key="1">
    <source>
        <dbReference type="ARBA" id="ARBA00022531"/>
    </source>
</evidence>
<dbReference type="PANTHER" id="PTHR47199:SF2">
    <property type="entry name" value="PHOTOSYSTEM II STABILITY_ASSEMBLY FACTOR HCF136, CHLOROPLASTIC"/>
    <property type="match status" value="1"/>
</dbReference>
<reference evidence="5 6" key="1">
    <citation type="submission" date="2019-12" db="EMBL/GenBank/DDBJ databases">
        <title>Comparative genomics gives insights into the taxonomy of the Azoarcus-Aromatoleum group and reveals separate origins of nif in the plant-associated Azoarcus and non-plant-associated Aromatoleum sub-groups.</title>
        <authorList>
            <person name="Lafos M."/>
            <person name="Maluk M."/>
            <person name="Batista M."/>
            <person name="Junghare M."/>
            <person name="Carmona M."/>
            <person name="Faoro H."/>
            <person name="Cruz L.M."/>
            <person name="Battistoni F."/>
            <person name="De Souza E."/>
            <person name="Pedrosa F."/>
            <person name="Chen W.-M."/>
            <person name="Poole P.S."/>
            <person name="Dixon R.A."/>
            <person name="James E.K."/>
        </authorList>
    </citation>
    <scope>NUCLEOTIDE SEQUENCE [LARGE SCALE GENOMIC DNA]</scope>
    <source>
        <strain evidence="5 6">ToN1</strain>
    </source>
</reference>
<evidence type="ECO:0000313" key="6">
    <source>
        <dbReference type="Proteomes" id="UP000652074"/>
    </source>
</evidence>
<dbReference type="Gene3D" id="2.130.10.10">
    <property type="entry name" value="YVTN repeat-like/Quinoprotein amine dehydrogenase"/>
    <property type="match status" value="2"/>
</dbReference>